<dbReference type="AlphaFoldDB" id="A0A8H3CUP9"/>
<dbReference type="SUPFAM" id="SSF48452">
    <property type="entry name" value="TPR-like"/>
    <property type="match status" value="1"/>
</dbReference>
<dbReference type="Gene3D" id="1.25.40.10">
    <property type="entry name" value="Tetratricopeptide repeat domain"/>
    <property type="match status" value="1"/>
</dbReference>
<name>A0A8H3CUP9_9AGAM</name>
<sequence>MAVAAHLASTPVVAPPARTPLRSATLAVPAPSMNLDPSPTPSIGLQVAAEFELEDKCDIWRNQARDWYSTGLKDLPGIEKFHHHLDLLCRDEPRYELHAAYHFVKRMVASHSFDTARESIQPLFSVDAQRARMRKADAGSVAQFVLLLGLLFKRIQLDDFDTELGRFIEHLEIEGSSAVREAEWIMIGARGGLSQRSTRPSNAQDSRRDGDVEMEDAQDDTEDLSRPMQALPITRSWAVR</sequence>
<dbReference type="PANTHER" id="PTHR15696:SF0">
    <property type="entry name" value="TELOMERASE-BINDING PROTEIN EST1A"/>
    <property type="match status" value="1"/>
</dbReference>
<gene>
    <name evidence="2" type="ORF">RDB_LOCUS87890</name>
</gene>
<feature type="compositionally biased region" description="Polar residues" evidence="1">
    <location>
        <begin position="194"/>
        <end position="204"/>
    </location>
</feature>
<feature type="compositionally biased region" description="Acidic residues" evidence="1">
    <location>
        <begin position="212"/>
        <end position="222"/>
    </location>
</feature>
<dbReference type="GO" id="GO:0005697">
    <property type="term" value="C:telomerase holoenzyme complex"/>
    <property type="evidence" value="ECO:0007669"/>
    <property type="project" value="TreeGrafter"/>
</dbReference>
<dbReference type="InterPro" id="IPR045153">
    <property type="entry name" value="Est1/Ebs1-like"/>
</dbReference>
<dbReference type="PANTHER" id="PTHR15696">
    <property type="entry name" value="SMG-7 SUPPRESSOR WITH MORPHOLOGICAL EFFECT ON GENITALIA PROTEIN 7"/>
    <property type="match status" value="1"/>
</dbReference>
<comment type="caution">
    <text evidence="2">The sequence shown here is derived from an EMBL/GenBank/DDBJ whole genome shotgun (WGS) entry which is preliminary data.</text>
</comment>
<dbReference type="InterPro" id="IPR011990">
    <property type="entry name" value="TPR-like_helical_dom_sf"/>
</dbReference>
<dbReference type="GO" id="GO:0070034">
    <property type="term" value="F:telomerase RNA binding"/>
    <property type="evidence" value="ECO:0007669"/>
    <property type="project" value="TreeGrafter"/>
</dbReference>
<evidence type="ECO:0000256" key="1">
    <source>
        <dbReference type="SAM" id="MobiDB-lite"/>
    </source>
</evidence>
<evidence type="ECO:0000313" key="2">
    <source>
        <dbReference type="EMBL" id="CAE6494093.1"/>
    </source>
</evidence>
<feature type="region of interest" description="Disordered" evidence="1">
    <location>
        <begin position="193"/>
        <end position="240"/>
    </location>
</feature>
<evidence type="ECO:0000313" key="3">
    <source>
        <dbReference type="Proteomes" id="UP000663850"/>
    </source>
</evidence>
<dbReference type="EMBL" id="CAJMWZ010004718">
    <property type="protein sequence ID" value="CAE6494093.1"/>
    <property type="molecule type" value="Genomic_DNA"/>
</dbReference>
<dbReference type="GO" id="GO:0042162">
    <property type="term" value="F:telomeric DNA binding"/>
    <property type="evidence" value="ECO:0007669"/>
    <property type="project" value="TreeGrafter"/>
</dbReference>
<accession>A0A8H3CUP9</accession>
<dbReference type="Proteomes" id="UP000663850">
    <property type="component" value="Unassembled WGS sequence"/>
</dbReference>
<organism evidence="2 3">
    <name type="scientific">Rhizoctonia solani</name>
    <dbReference type="NCBI Taxonomy" id="456999"/>
    <lineage>
        <taxon>Eukaryota</taxon>
        <taxon>Fungi</taxon>
        <taxon>Dikarya</taxon>
        <taxon>Basidiomycota</taxon>
        <taxon>Agaricomycotina</taxon>
        <taxon>Agaricomycetes</taxon>
        <taxon>Cantharellales</taxon>
        <taxon>Ceratobasidiaceae</taxon>
        <taxon>Rhizoctonia</taxon>
    </lineage>
</organism>
<dbReference type="GO" id="GO:0000184">
    <property type="term" value="P:nuclear-transcribed mRNA catabolic process, nonsense-mediated decay"/>
    <property type="evidence" value="ECO:0007669"/>
    <property type="project" value="TreeGrafter"/>
</dbReference>
<protein>
    <submittedName>
        <fullName evidence="2">Uncharacterized protein</fullName>
    </submittedName>
</protein>
<proteinExistence type="predicted"/>
<reference evidence="2" key="1">
    <citation type="submission" date="2021-01" db="EMBL/GenBank/DDBJ databases">
        <authorList>
            <person name="Kaushik A."/>
        </authorList>
    </citation>
    <scope>NUCLEOTIDE SEQUENCE</scope>
    <source>
        <strain evidence="2">Type strain: AG8-Rh-89/</strain>
    </source>
</reference>